<dbReference type="VEuPathDB" id="FungiDB:P170DRAFT_237116"/>
<protein>
    <submittedName>
        <fullName evidence="1">Uncharacterized protein</fullName>
    </submittedName>
</protein>
<keyword evidence="2" id="KW-1185">Reference proteome</keyword>
<dbReference type="RefSeq" id="XP_024702541.1">
    <property type="nucleotide sequence ID" value="XM_024842929.1"/>
</dbReference>
<evidence type="ECO:0000313" key="1">
    <source>
        <dbReference type="EMBL" id="PLB47239.1"/>
    </source>
</evidence>
<proteinExistence type="predicted"/>
<gene>
    <name evidence="1" type="ORF">P170DRAFT_237116</name>
</gene>
<accession>A0A2I2G2Z0</accession>
<dbReference type="Proteomes" id="UP000234275">
    <property type="component" value="Unassembled WGS sequence"/>
</dbReference>
<comment type="caution">
    <text evidence="1">The sequence shown here is derived from an EMBL/GenBank/DDBJ whole genome shotgun (WGS) entry which is preliminary data.</text>
</comment>
<reference evidence="1 2" key="1">
    <citation type="submission" date="2016-12" db="EMBL/GenBank/DDBJ databases">
        <title>The genomes of Aspergillus section Nigri reveals drivers in fungal speciation.</title>
        <authorList>
            <consortium name="DOE Joint Genome Institute"/>
            <person name="Vesth T.C."/>
            <person name="Nybo J."/>
            <person name="Theobald S."/>
            <person name="Brandl J."/>
            <person name="Frisvad J.C."/>
            <person name="Nielsen K.F."/>
            <person name="Lyhne E.K."/>
            <person name="Kogle M.E."/>
            <person name="Kuo A."/>
            <person name="Riley R."/>
            <person name="Clum A."/>
            <person name="Nolan M."/>
            <person name="Lipzen A."/>
            <person name="Salamov A."/>
            <person name="Henrissat B."/>
            <person name="Wiebenga A."/>
            <person name="De Vries R.P."/>
            <person name="Grigoriev I.V."/>
            <person name="Mortensen U.H."/>
            <person name="Andersen M.R."/>
            <person name="Baker S.E."/>
        </authorList>
    </citation>
    <scope>NUCLEOTIDE SEQUENCE [LARGE SCALE GENOMIC DNA]</scope>
    <source>
        <strain evidence="1 2">IBT 23096</strain>
    </source>
</reference>
<evidence type="ECO:0000313" key="2">
    <source>
        <dbReference type="Proteomes" id="UP000234275"/>
    </source>
</evidence>
<dbReference type="AlphaFoldDB" id="A0A2I2G2Z0"/>
<organism evidence="1 2">
    <name type="scientific">Aspergillus steynii IBT 23096</name>
    <dbReference type="NCBI Taxonomy" id="1392250"/>
    <lineage>
        <taxon>Eukaryota</taxon>
        <taxon>Fungi</taxon>
        <taxon>Dikarya</taxon>
        <taxon>Ascomycota</taxon>
        <taxon>Pezizomycotina</taxon>
        <taxon>Eurotiomycetes</taxon>
        <taxon>Eurotiomycetidae</taxon>
        <taxon>Eurotiales</taxon>
        <taxon>Aspergillaceae</taxon>
        <taxon>Aspergillus</taxon>
        <taxon>Aspergillus subgen. Circumdati</taxon>
    </lineage>
</organism>
<sequence>MLFFKPAIAPSFCRVLSFSCVLSPITEWIWSWGNIIEFPMEGKAPSHRGASSLPRICYDITHHFSTCAMPAESPISKVLW</sequence>
<dbReference type="EMBL" id="MSFO01000006">
    <property type="protein sequence ID" value="PLB47239.1"/>
    <property type="molecule type" value="Genomic_DNA"/>
</dbReference>
<dbReference type="GeneID" id="36550628"/>
<name>A0A2I2G2Z0_9EURO</name>